<dbReference type="SUPFAM" id="SSF53822">
    <property type="entry name" value="Periplasmic binding protein-like I"/>
    <property type="match status" value="1"/>
</dbReference>
<evidence type="ECO:0000256" key="3">
    <source>
        <dbReference type="ARBA" id="ARBA00022989"/>
    </source>
</evidence>
<dbReference type="InterPro" id="IPR028082">
    <property type="entry name" value="Peripla_BP_I"/>
</dbReference>
<dbReference type="AlphaFoldDB" id="A0AA89AT89"/>
<protein>
    <recommendedName>
        <fullName evidence="5">Receptor ligand binding region domain-containing protein</fullName>
    </recommendedName>
</protein>
<dbReference type="InterPro" id="IPR001828">
    <property type="entry name" value="ANF_lig-bd_rcpt"/>
</dbReference>
<dbReference type="GO" id="GO:0016020">
    <property type="term" value="C:membrane"/>
    <property type="evidence" value="ECO:0007669"/>
    <property type="project" value="UniProtKB-SubCell"/>
</dbReference>
<dbReference type="PANTHER" id="PTHR34836">
    <property type="entry name" value="OS06G0188250 PROTEIN"/>
    <property type="match status" value="1"/>
</dbReference>
<keyword evidence="4" id="KW-0472">Membrane</keyword>
<organism evidence="6 7">
    <name type="scientific">Escallonia herrerae</name>
    <dbReference type="NCBI Taxonomy" id="1293975"/>
    <lineage>
        <taxon>Eukaryota</taxon>
        <taxon>Viridiplantae</taxon>
        <taxon>Streptophyta</taxon>
        <taxon>Embryophyta</taxon>
        <taxon>Tracheophyta</taxon>
        <taxon>Spermatophyta</taxon>
        <taxon>Magnoliopsida</taxon>
        <taxon>eudicotyledons</taxon>
        <taxon>Gunneridae</taxon>
        <taxon>Pentapetalae</taxon>
        <taxon>asterids</taxon>
        <taxon>campanulids</taxon>
        <taxon>Escalloniales</taxon>
        <taxon>Escalloniaceae</taxon>
        <taxon>Escallonia</taxon>
    </lineage>
</organism>
<evidence type="ECO:0000256" key="2">
    <source>
        <dbReference type="ARBA" id="ARBA00022692"/>
    </source>
</evidence>
<dbReference type="Proteomes" id="UP001188597">
    <property type="component" value="Unassembled WGS sequence"/>
</dbReference>
<evidence type="ECO:0000256" key="1">
    <source>
        <dbReference type="ARBA" id="ARBA00004370"/>
    </source>
</evidence>
<proteinExistence type="predicted"/>
<dbReference type="Gene3D" id="3.40.50.2300">
    <property type="match status" value="2"/>
</dbReference>
<accession>A0AA89AT89</accession>
<comment type="caution">
    <text evidence="6">The sequence shown here is derived from an EMBL/GenBank/DDBJ whole genome shotgun (WGS) entry which is preliminary data.</text>
</comment>
<evidence type="ECO:0000313" key="7">
    <source>
        <dbReference type="Proteomes" id="UP001188597"/>
    </source>
</evidence>
<dbReference type="Pfam" id="PF01094">
    <property type="entry name" value="ANF_receptor"/>
    <property type="match status" value="1"/>
</dbReference>
<keyword evidence="3" id="KW-1133">Transmembrane helix</keyword>
<evidence type="ECO:0000313" key="6">
    <source>
        <dbReference type="EMBL" id="KAK3013528.1"/>
    </source>
</evidence>
<comment type="subcellular location">
    <subcellularLocation>
        <location evidence="1">Membrane</location>
    </subcellularLocation>
</comment>
<reference evidence="6" key="1">
    <citation type="submission" date="2022-12" db="EMBL/GenBank/DDBJ databases">
        <title>Draft genome assemblies for two species of Escallonia (Escalloniales).</title>
        <authorList>
            <person name="Chanderbali A."/>
            <person name="Dervinis C."/>
            <person name="Anghel I."/>
            <person name="Soltis D."/>
            <person name="Soltis P."/>
            <person name="Zapata F."/>
        </authorList>
    </citation>
    <scope>NUCLEOTIDE SEQUENCE</scope>
    <source>
        <strain evidence="6">UCBG64.0493</strain>
        <tissue evidence="6">Leaf</tissue>
    </source>
</reference>
<dbReference type="Gene3D" id="3.40.190.10">
    <property type="entry name" value="Periplasmic binding protein-like II"/>
    <property type="match status" value="1"/>
</dbReference>
<feature type="domain" description="Receptor ligand binding region" evidence="5">
    <location>
        <begin position="12"/>
        <end position="149"/>
    </location>
</feature>
<gene>
    <name evidence="6" type="ORF">RJ639_010028</name>
</gene>
<keyword evidence="2" id="KW-0812">Transmembrane</keyword>
<dbReference type="PANTHER" id="PTHR34836:SF9">
    <property type="entry name" value="RECEPTOR LIGAND BINDING REGION DOMAIN-CONTAINING PROTEIN"/>
    <property type="match status" value="1"/>
</dbReference>
<dbReference type="InterPro" id="IPR015683">
    <property type="entry name" value="Ionotropic_Glu_rcpt"/>
</dbReference>
<name>A0AA89AT89_9ASTE</name>
<evidence type="ECO:0000256" key="4">
    <source>
        <dbReference type="ARBA" id="ARBA00023136"/>
    </source>
</evidence>
<evidence type="ECO:0000259" key="5">
    <source>
        <dbReference type="Pfam" id="PF01094"/>
    </source>
</evidence>
<sequence>MTICIAAKLLVEEKQVKLIAGMQTWQEATLVSDVGKQAQVPVLSFAAAAITPPLTQFRWPSLLQMATDSSAEMNCIAAIVKSFNWRRIIAIYENDVSGGESGMLALLSEALQSVGSEIEHLVLLPPSSSLSDPKEFVHDAIAELLKYMQEDNLEVGIHALRAYDSITAISRTIKALGSDSTDLSKSLLEGISSSNFRGLSGDILFLDGKLSEPTIYRIVNIGGKRYRELEFWSSKFGFSGNLNSEQSGKNRLSPSLIIWPGDLQARVPKGWAMPTVMNKMRIGVPNGSFFYVFVEVESTDSSKKPFDGFCIEVFEEVVKMSERNYSFPYKFNPFSGTYGELIDEVVMTNL</sequence>
<dbReference type="EMBL" id="JAVXUP010001292">
    <property type="protein sequence ID" value="KAK3013528.1"/>
    <property type="molecule type" value="Genomic_DNA"/>
</dbReference>
<keyword evidence="7" id="KW-1185">Reference proteome</keyword>